<dbReference type="KEGG" id="vg:11258180"/>
<dbReference type="Proteomes" id="UP000008530">
    <property type="component" value="Segment"/>
</dbReference>
<dbReference type="RefSeq" id="YP_004894006.1">
    <property type="nucleotide sequence ID" value="NC_016071.1"/>
</dbReference>
<evidence type="ECO:0000313" key="1">
    <source>
        <dbReference type="EMBL" id="ADP02595.1"/>
    </source>
</evidence>
<dbReference type="EMBL" id="GU070616">
    <property type="protein sequence ID" value="ADP02595.1"/>
    <property type="molecule type" value="Genomic_DNA"/>
</dbReference>
<proteinExistence type="predicted"/>
<reference evidence="1 2" key="1">
    <citation type="journal article" date="2011" name="J. Virol.">
        <title>Genomic and proteomic characterization of the broad host range Salmonella phage PVP-SE1 - The creation of a new phage genus.</title>
        <authorList>
            <person name="Santos S.B."/>
            <person name="Kropinski A.M."/>
            <person name="Ceyssens P.J."/>
            <person name="Ackermann H.W."/>
            <person name="Villegas A."/>
            <person name="Lavigne R."/>
            <person name="Krylov V.N."/>
            <person name="Carvalho C.M."/>
            <person name="Ferreira E.C."/>
            <person name="Azeredo J."/>
        </authorList>
    </citation>
    <scope>NUCLEOTIDE SEQUENCE [LARGE SCALE GENOMIC DNA]</scope>
    <source>
        <strain evidence="1">PVP-SE1</strain>
    </source>
</reference>
<gene>
    <name evidence="1" type="primary">199</name>
</gene>
<organism evidence="1 2">
    <name type="scientific">Salmonella phage PVPSE1</name>
    <dbReference type="NCBI Taxonomy" id="889338"/>
    <lineage>
        <taxon>Viruses</taxon>
        <taxon>Duplodnaviria</taxon>
        <taxon>Heunggongvirae</taxon>
        <taxon>Uroviricota</taxon>
        <taxon>Caudoviricetes</taxon>
        <taxon>Vequintavirinae</taxon>
        <taxon>Seunavirus</taxon>
        <taxon>Seunavirus PVPSE1</taxon>
    </lineage>
</organism>
<evidence type="ECO:0000313" key="2">
    <source>
        <dbReference type="Proteomes" id="UP000008530"/>
    </source>
</evidence>
<protein>
    <submittedName>
        <fullName evidence="1">Uncharacterized protein 199</fullName>
    </submittedName>
</protein>
<accession>G3BM65</accession>
<dbReference type="GeneID" id="11258180"/>
<keyword evidence="2" id="KW-1185">Reference proteome</keyword>
<dbReference type="OrthoDB" id="26521at10239"/>
<name>G3BM65_9CAUD</name>
<sequence length="79" mass="9040">METLLIDNDGSLLAEVTAIDAPLWWQQKGLTKTRSGYGTKIPTQWKVNFQGRDRRVYVDQYSNAGHTYIIVKGQKITVR</sequence>